<proteinExistence type="predicted"/>
<dbReference type="SUPFAM" id="SSF53383">
    <property type="entry name" value="PLP-dependent transferases"/>
    <property type="match status" value="1"/>
</dbReference>
<sequence>MSSETISQSISIVHPVSLSHGKNAEVWDTNGKRYIDFVGGIGV</sequence>
<gene>
    <name evidence="1" type="ORF">F7R03_28155</name>
</gene>
<dbReference type="Gene3D" id="3.90.1150.10">
    <property type="entry name" value="Aspartate Aminotransferase, domain 1"/>
    <property type="match status" value="1"/>
</dbReference>
<dbReference type="InterPro" id="IPR015422">
    <property type="entry name" value="PyrdxlP-dep_Trfase_small"/>
</dbReference>
<feature type="non-terminal residue" evidence="1">
    <location>
        <position position="43"/>
    </location>
</feature>
<organism evidence="1 2">
    <name type="scientific">Pseudomonas palleroniana</name>
    <dbReference type="NCBI Taxonomy" id="191390"/>
    <lineage>
        <taxon>Bacteria</taxon>
        <taxon>Pseudomonadati</taxon>
        <taxon>Pseudomonadota</taxon>
        <taxon>Gammaproteobacteria</taxon>
        <taxon>Pseudomonadales</taxon>
        <taxon>Pseudomonadaceae</taxon>
        <taxon>Pseudomonas</taxon>
    </lineage>
</organism>
<protein>
    <submittedName>
        <fullName evidence="1">Aspartate aminotransferase family protein</fullName>
    </submittedName>
</protein>
<dbReference type="GO" id="GO:0008483">
    <property type="term" value="F:transaminase activity"/>
    <property type="evidence" value="ECO:0007669"/>
    <property type="project" value="UniProtKB-KW"/>
</dbReference>
<dbReference type="Proteomes" id="UP000423257">
    <property type="component" value="Unassembled WGS sequence"/>
</dbReference>
<dbReference type="AlphaFoldDB" id="A0A6H9SET1"/>
<accession>A0A6H9SET1</accession>
<reference evidence="1 2" key="1">
    <citation type="submission" date="2019-09" db="EMBL/GenBank/DDBJ databases">
        <title>Draft genome sequences of 48 bacterial type strains from the CCUG.</title>
        <authorList>
            <person name="Tunovic T."/>
            <person name="Pineiro-Iglesias B."/>
            <person name="Unosson C."/>
            <person name="Inganas E."/>
            <person name="Ohlen M."/>
            <person name="Cardew S."/>
            <person name="Jensie-Markopoulos S."/>
            <person name="Salva-Serra F."/>
            <person name="Jaen-Luchoro D."/>
            <person name="Karlsson R."/>
            <person name="Svensson-Stadler L."/>
            <person name="Chun J."/>
            <person name="Moore E."/>
        </authorList>
    </citation>
    <scope>NUCLEOTIDE SEQUENCE [LARGE SCALE GENOMIC DNA]</scope>
    <source>
        <strain evidence="1 2">CCUG 51524</strain>
    </source>
</reference>
<comment type="caution">
    <text evidence="1">The sequence shown here is derived from an EMBL/GenBank/DDBJ whole genome shotgun (WGS) entry which is preliminary data.</text>
</comment>
<evidence type="ECO:0000313" key="1">
    <source>
        <dbReference type="EMBL" id="KAB0562118.1"/>
    </source>
</evidence>
<dbReference type="InterPro" id="IPR015424">
    <property type="entry name" value="PyrdxlP-dep_Trfase"/>
</dbReference>
<evidence type="ECO:0000313" key="2">
    <source>
        <dbReference type="Proteomes" id="UP000423257"/>
    </source>
</evidence>
<name>A0A6H9SET1_9PSED</name>
<keyword evidence="1" id="KW-0032">Aminotransferase</keyword>
<dbReference type="EMBL" id="VZPQ01000086">
    <property type="protein sequence ID" value="KAB0562118.1"/>
    <property type="molecule type" value="Genomic_DNA"/>
</dbReference>
<keyword evidence="1" id="KW-0808">Transferase</keyword>